<dbReference type="InterPro" id="IPR001509">
    <property type="entry name" value="Epimerase_deHydtase"/>
</dbReference>
<keyword evidence="4" id="KW-1185">Reference proteome</keyword>
<dbReference type="InterPro" id="IPR036291">
    <property type="entry name" value="NAD(P)-bd_dom_sf"/>
</dbReference>
<organism evidence="3 4">
    <name type="scientific">Streptosporangium sandarakinum</name>
    <dbReference type="NCBI Taxonomy" id="1260955"/>
    <lineage>
        <taxon>Bacteria</taxon>
        <taxon>Bacillati</taxon>
        <taxon>Actinomycetota</taxon>
        <taxon>Actinomycetes</taxon>
        <taxon>Streptosporangiales</taxon>
        <taxon>Streptosporangiaceae</taxon>
        <taxon>Streptosporangium</taxon>
    </lineage>
</organism>
<dbReference type="EMBL" id="JACCCO010000003">
    <property type="protein sequence ID" value="NYF44382.1"/>
    <property type="molecule type" value="Genomic_DNA"/>
</dbReference>
<proteinExistence type="predicted"/>
<dbReference type="RefSeq" id="WP_179828449.1">
    <property type="nucleotide sequence ID" value="NZ_CP192034.1"/>
</dbReference>
<dbReference type="InterPro" id="IPR051783">
    <property type="entry name" value="NAD(P)-dependent_oxidoreduct"/>
</dbReference>
<dbReference type="Proteomes" id="UP000576393">
    <property type="component" value="Unassembled WGS sequence"/>
</dbReference>
<evidence type="ECO:0000313" key="3">
    <source>
        <dbReference type="EMBL" id="NYF44382.1"/>
    </source>
</evidence>
<evidence type="ECO:0000256" key="1">
    <source>
        <dbReference type="SAM" id="MobiDB-lite"/>
    </source>
</evidence>
<dbReference type="PANTHER" id="PTHR48079">
    <property type="entry name" value="PROTEIN YEEZ"/>
    <property type="match status" value="1"/>
</dbReference>
<dbReference type="SUPFAM" id="SSF51735">
    <property type="entry name" value="NAD(P)-binding Rossmann-fold domains"/>
    <property type="match status" value="1"/>
</dbReference>
<dbReference type="AlphaFoldDB" id="A0A852V3T2"/>
<feature type="domain" description="NAD-dependent epimerase/dehydratase" evidence="2">
    <location>
        <begin position="3"/>
        <end position="171"/>
    </location>
</feature>
<protein>
    <submittedName>
        <fullName evidence="3">Nucleoside-diphosphate-sugar epimerase</fullName>
    </submittedName>
</protein>
<dbReference type="Gene3D" id="3.40.50.720">
    <property type="entry name" value="NAD(P)-binding Rossmann-like Domain"/>
    <property type="match status" value="1"/>
</dbReference>
<feature type="region of interest" description="Disordered" evidence="1">
    <location>
        <begin position="324"/>
        <end position="349"/>
    </location>
</feature>
<dbReference type="PANTHER" id="PTHR48079:SF6">
    <property type="entry name" value="NAD(P)-BINDING DOMAIN-CONTAINING PROTEIN-RELATED"/>
    <property type="match status" value="1"/>
</dbReference>
<name>A0A852V3T2_9ACTN</name>
<evidence type="ECO:0000259" key="2">
    <source>
        <dbReference type="Pfam" id="PF01370"/>
    </source>
</evidence>
<reference evidence="3 4" key="1">
    <citation type="submission" date="2020-07" db="EMBL/GenBank/DDBJ databases">
        <title>Sequencing the genomes of 1000 actinobacteria strains.</title>
        <authorList>
            <person name="Klenk H.-P."/>
        </authorList>
    </citation>
    <scope>NUCLEOTIDE SEQUENCE [LARGE SCALE GENOMIC DNA]</scope>
    <source>
        <strain evidence="3 4">DSM 45763</strain>
    </source>
</reference>
<sequence length="349" mass="37646">MRVVVVGATGNVGTSTVSALAADPEVTSIVGLARRIPDWSPDKTTWRSVDVSTGDLDTHLAGADAVVHLAWLFQPTRDPVTTWRSNVLGSIRVFEAAARQEVPALVYSSSVGAYSPGPKNRPVGEDWPTNGWPGAAYGREKAYVERVLDTFERDHPGTRVVRMRPGFVFKREAATEQRRLFGGPFIPQRLVRPGLIPFVPDNPGLRFQAVHGEDAGEAFRLAVTRPVSGAFNLAAEPVVEPSTLAELLGARLLPVPDWVLRGTAAAAWYARLIPASPALVDMVLKMPVMDVTRARTELGWQPRHTAVDALRELFEGLRGVEGMATPPLSTETGGPARTGELSTGVGKRP</sequence>
<evidence type="ECO:0000313" key="4">
    <source>
        <dbReference type="Proteomes" id="UP000576393"/>
    </source>
</evidence>
<dbReference type="Pfam" id="PF01370">
    <property type="entry name" value="Epimerase"/>
    <property type="match status" value="1"/>
</dbReference>
<dbReference type="GO" id="GO:0004029">
    <property type="term" value="F:aldehyde dehydrogenase (NAD+) activity"/>
    <property type="evidence" value="ECO:0007669"/>
    <property type="project" value="TreeGrafter"/>
</dbReference>
<comment type="caution">
    <text evidence="3">The sequence shown here is derived from an EMBL/GenBank/DDBJ whole genome shotgun (WGS) entry which is preliminary data.</text>
</comment>
<gene>
    <name evidence="3" type="ORF">HDA43_006609</name>
</gene>
<accession>A0A852V3T2</accession>
<dbReference type="GO" id="GO:0005737">
    <property type="term" value="C:cytoplasm"/>
    <property type="evidence" value="ECO:0007669"/>
    <property type="project" value="TreeGrafter"/>
</dbReference>